<dbReference type="PANTHER" id="PTHR41291:SF1">
    <property type="entry name" value="DNA ALKYLATION REPAIR PROTEIN"/>
    <property type="match status" value="1"/>
</dbReference>
<accession>A0A918TWW7</accession>
<dbReference type="SUPFAM" id="SSF48371">
    <property type="entry name" value="ARM repeat"/>
    <property type="match status" value="1"/>
</dbReference>
<protein>
    <recommendedName>
        <fullName evidence="3">DNA alkylation repair protein</fullName>
    </recommendedName>
</protein>
<dbReference type="AlphaFoldDB" id="A0A918TWW7"/>
<dbReference type="InterPro" id="IPR014825">
    <property type="entry name" value="DNA_alkylation"/>
</dbReference>
<dbReference type="InterPro" id="IPR016024">
    <property type="entry name" value="ARM-type_fold"/>
</dbReference>
<gene>
    <name evidence="1" type="ORF">GCM10007100_36430</name>
</gene>
<keyword evidence="2" id="KW-1185">Reference proteome</keyword>
<dbReference type="RefSeq" id="WP_377047630.1">
    <property type="nucleotide sequence ID" value="NZ_JBHLZH010000083.1"/>
</dbReference>
<organism evidence="1 2">
    <name type="scientific">Roseibacillus persicicus</name>
    <dbReference type="NCBI Taxonomy" id="454148"/>
    <lineage>
        <taxon>Bacteria</taxon>
        <taxon>Pseudomonadati</taxon>
        <taxon>Verrucomicrobiota</taxon>
        <taxon>Verrucomicrobiia</taxon>
        <taxon>Verrucomicrobiales</taxon>
        <taxon>Verrucomicrobiaceae</taxon>
        <taxon>Roseibacillus</taxon>
    </lineage>
</organism>
<evidence type="ECO:0008006" key="3">
    <source>
        <dbReference type="Google" id="ProtNLM"/>
    </source>
</evidence>
<dbReference type="Pfam" id="PF08713">
    <property type="entry name" value="DNA_alkylation"/>
    <property type="match status" value="1"/>
</dbReference>
<proteinExistence type="predicted"/>
<dbReference type="PANTHER" id="PTHR41291">
    <property type="entry name" value="DNA ALKYLATION REPAIR PROTEIN"/>
    <property type="match status" value="1"/>
</dbReference>
<reference evidence="1" key="1">
    <citation type="journal article" date="2014" name="Int. J. Syst. Evol. Microbiol.">
        <title>Complete genome sequence of Corynebacterium casei LMG S-19264T (=DSM 44701T), isolated from a smear-ripened cheese.</title>
        <authorList>
            <consortium name="US DOE Joint Genome Institute (JGI-PGF)"/>
            <person name="Walter F."/>
            <person name="Albersmeier A."/>
            <person name="Kalinowski J."/>
            <person name="Ruckert C."/>
        </authorList>
    </citation>
    <scope>NUCLEOTIDE SEQUENCE</scope>
    <source>
        <strain evidence="1">KCTC 12988</strain>
    </source>
</reference>
<evidence type="ECO:0000313" key="1">
    <source>
        <dbReference type="EMBL" id="GHC65381.1"/>
    </source>
</evidence>
<dbReference type="Gene3D" id="1.25.10.90">
    <property type="match status" value="1"/>
</dbReference>
<comment type="caution">
    <text evidence="1">The sequence shown here is derived from an EMBL/GenBank/DDBJ whole genome shotgun (WGS) entry which is preliminary data.</text>
</comment>
<dbReference type="Proteomes" id="UP000644507">
    <property type="component" value="Unassembled WGS sequence"/>
</dbReference>
<name>A0A918TWW7_9BACT</name>
<dbReference type="CDD" id="cd06561">
    <property type="entry name" value="AlkD_like"/>
    <property type="match status" value="1"/>
</dbReference>
<sequence length="242" mass="26601">MIPQFAMNAVAEVLAALESKGSEQTRKIYRRHGATGEFFGVKIADLKVIAKQIKGEQELALALYETGNVDAIYLAGIVADGRQMTKKQLNDWAKNASWSMIAEYSVPGVTVESPFARELAMKWISAKNESVAFTGWTTYSGVVATTADDELDLGEIEGLLQKTESEISEAPDRIRYTMNGFVISVGGYVKPLSKQAKATAKKLGKVEVDMGETSCKVPLALEYIEKMERSGRAFKKRKTIKC</sequence>
<dbReference type="EMBL" id="BMXI01000019">
    <property type="protein sequence ID" value="GHC65381.1"/>
    <property type="molecule type" value="Genomic_DNA"/>
</dbReference>
<evidence type="ECO:0000313" key="2">
    <source>
        <dbReference type="Proteomes" id="UP000644507"/>
    </source>
</evidence>
<reference evidence="1" key="2">
    <citation type="submission" date="2020-09" db="EMBL/GenBank/DDBJ databases">
        <authorList>
            <person name="Sun Q."/>
            <person name="Kim S."/>
        </authorList>
    </citation>
    <scope>NUCLEOTIDE SEQUENCE</scope>
    <source>
        <strain evidence="1">KCTC 12988</strain>
    </source>
</reference>